<accession>A0A1G4TN80</accession>
<evidence type="ECO:0000313" key="1">
    <source>
        <dbReference type="EMBL" id="SCW82782.1"/>
    </source>
</evidence>
<organism evidence="1 2">
    <name type="scientific">Paenibacillus tianmuensis</name>
    <dbReference type="NCBI Taxonomy" id="624147"/>
    <lineage>
        <taxon>Bacteria</taxon>
        <taxon>Bacillati</taxon>
        <taxon>Bacillota</taxon>
        <taxon>Bacilli</taxon>
        <taxon>Bacillales</taxon>
        <taxon>Paenibacillaceae</taxon>
        <taxon>Paenibacillus</taxon>
    </lineage>
</organism>
<keyword evidence="2" id="KW-1185">Reference proteome</keyword>
<proteinExistence type="predicted"/>
<dbReference type="STRING" id="624147.SAMN04487970_10595"/>
<evidence type="ECO:0000313" key="2">
    <source>
        <dbReference type="Proteomes" id="UP000198601"/>
    </source>
</evidence>
<dbReference type="Proteomes" id="UP000198601">
    <property type="component" value="Unassembled WGS sequence"/>
</dbReference>
<protein>
    <submittedName>
        <fullName evidence="1">Uncharacterized protein</fullName>
    </submittedName>
</protein>
<reference evidence="2" key="1">
    <citation type="submission" date="2016-10" db="EMBL/GenBank/DDBJ databases">
        <authorList>
            <person name="Varghese N."/>
            <person name="Submissions S."/>
        </authorList>
    </citation>
    <scope>NUCLEOTIDE SEQUENCE [LARGE SCALE GENOMIC DNA]</scope>
    <source>
        <strain evidence="2">CGMCC 1.8946</strain>
    </source>
</reference>
<dbReference type="EMBL" id="FMTT01000059">
    <property type="protein sequence ID" value="SCW82782.1"/>
    <property type="molecule type" value="Genomic_DNA"/>
</dbReference>
<gene>
    <name evidence="1" type="ORF">SAMN04487970_10595</name>
</gene>
<dbReference type="AlphaFoldDB" id="A0A1G4TN80"/>
<sequence length="55" mass="6069">MENNVYLVTLHSMTHGGNILRNVCSDCLKEENGNIVTMDGPLPDEKCEFCSNNPA</sequence>
<name>A0A1G4TN80_9BACL</name>
<dbReference type="RefSeq" id="WP_167670334.1">
    <property type="nucleotide sequence ID" value="NZ_FMTT01000059.1"/>
</dbReference>